<name>A0A8S4QG15_9NEOP</name>
<dbReference type="PANTHER" id="PTHR19446">
    <property type="entry name" value="REVERSE TRANSCRIPTASES"/>
    <property type="match status" value="1"/>
</dbReference>
<accession>A0A8S4QG15</accession>
<dbReference type="AlphaFoldDB" id="A0A8S4QG15"/>
<dbReference type="SUPFAM" id="SSF56672">
    <property type="entry name" value="DNA/RNA polymerases"/>
    <property type="match status" value="1"/>
</dbReference>
<dbReference type="Gene3D" id="3.30.70.270">
    <property type="match status" value="1"/>
</dbReference>
<dbReference type="GO" id="GO:0071897">
    <property type="term" value="P:DNA biosynthetic process"/>
    <property type="evidence" value="ECO:0007669"/>
    <property type="project" value="UniProtKB-ARBA"/>
</dbReference>
<dbReference type="InterPro" id="IPR043128">
    <property type="entry name" value="Rev_trsase/Diguanyl_cyclase"/>
</dbReference>
<evidence type="ECO:0000259" key="1">
    <source>
        <dbReference type="PROSITE" id="PS50878"/>
    </source>
</evidence>
<evidence type="ECO:0000313" key="3">
    <source>
        <dbReference type="Proteomes" id="UP000838756"/>
    </source>
</evidence>
<dbReference type="InterPro" id="IPR000477">
    <property type="entry name" value="RT_dom"/>
</dbReference>
<dbReference type="Pfam" id="PF00078">
    <property type="entry name" value="RVT_1"/>
    <property type="match status" value="1"/>
</dbReference>
<keyword evidence="3" id="KW-1185">Reference proteome</keyword>
<sequence length="480" mass="55376">MVTYEINNINVNTIWNKFEQKCIKEAKASLGISKGQFRNIKDPAWWNDEVKNAVSIKKKHFKVWQGSGREEDQNEYIRVNKEAKLKVAQTKQRNGATLDIKINKYIKDEFGHLLTSNSSINKRWYQYYRELLSEEFPSQPLEKQPNTSGPLQAISVAEVTQAIKRMKKNKATGPDSVPADLWKLLGPVGVHWLAKLFNHILHTHAIPDAWRRSYIIPFYKNKGDISDCNNYRGVKLTSHTLKIWERILHNRLHQLVTISEQQHGFTRSKSTTDDIQTIRIIMEKHRLNCEDLHLVFIDLEKALDRVPRKLVWHAMRAQCIPEHYIVLVQDMYDRVTTQVKSMAGLSKPFAVNVGVHQGSTLSPFLFNLVMNHLTKDIQSPVPWCLLYADDIVLMDKNPKELQDTLQKWRLALETNGLRISRSKTEHLECNFSDSQSSGAAIMLDAQPLPKVQKFNYLGSMLTTTATVDEDVTHRVNTAWL</sequence>
<dbReference type="InterPro" id="IPR043502">
    <property type="entry name" value="DNA/RNA_pol_sf"/>
</dbReference>
<protein>
    <submittedName>
        <fullName evidence="2">Jg24071 protein</fullName>
    </submittedName>
</protein>
<feature type="domain" description="Reverse transcriptase" evidence="1">
    <location>
        <begin position="199"/>
        <end position="461"/>
    </location>
</feature>
<evidence type="ECO:0000313" key="2">
    <source>
        <dbReference type="EMBL" id="CAH2209104.1"/>
    </source>
</evidence>
<dbReference type="OrthoDB" id="418748at2759"/>
<dbReference type="EMBL" id="CAKXAJ010005308">
    <property type="protein sequence ID" value="CAH2209104.1"/>
    <property type="molecule type" value="Genomic_DNA"/>
</dbReference>
<proteinExistence type="predicted"/>
<reference evidence="2" key="1">
    <citation type="submission" date="2022-03" db="EMBL/GenBank/DDBJ databases">
        <authorList>
            <person name="Lindestad O."/>
        </authorList>
    </citation>
    <scope>NUCLEOTIDE SEQUENCE</scope>
</reference>
<dbReference type="CDD" id="cd01650">
    <property type="entry name" value="RT_nLTR_like"/>
    <property type="match status" value="1"/>
</dbReference>
<dbReference type="PROSITE" id="PS50878">
    <property type="entry name" value="RT_POL"/>
    <property type="match status" value="1"/>
</dbReference>
<gene>
    <name evidence="2" type="primary">jg24071</name>
    <name evidence="2" type="ORF">PAEG_LOCUS1506</name>
</gene>
<comment type="caution">
    <text evidence="2">The sequence shown here is derived from an EMBL/GenBank/DDBJ whole genome shotgun (WGS) entry which is preliminary data.</text>
</comment>
<dbReference type="Proteomes" id="UP000838756">
    <property type="component" value="Unassembled WGS sequence"/>
</dbReference>
<organism evidence="2 3">
    <name type="scientific">Pararge aegeria aegeria</name>
    <dbReference type="NCBI Taxonomy" id="348720"/>
    <lineage>
        <taxon>Eukaryota</taxon>
        <taxon>Metazoa</taxon>
        <taxon>Ecdysozoa</taxon>
        <taxon>Arthropoda</taxon>
        <taxon>Hexapoda</taxon>
        <taxon>Insecta</taxon>
        <taxon>Pterygota</taxon>
        <taxon>Neoptera</taxon>
        <taxon>Endopterygota</taxon>
        <taxon>Lepidoptera</taxon>
        <taxon>Glossata</taxon>
        <taxon>Ditrysia</taxon>
        <taxon>Papilionoidea</taxon>
        <taxon>Nymphalidae</taxon>
        <taxon>Satyrinae</taxon>
        <taxon>Satyrini</taxon>
        <taxon>Parargina</taxon>
        <taxon>Pararge</taxon>
    </lineage>
</organism>